<dbReference type="InterPro" id="IPR036390">
    <property type="entry name" value="WH_DNA-bd_sf"/>
</dbReference>
<proteinExistence type="predicted"/>
<name>A0ABQ8EKH5_BRANA</name>
<dbReference type="InterPro" id="IPR036388">
    <property type="entry name" value="WH-like_DNA-bd_sf"/>
</dbReference>
<dbReference type="EMBL" id="JAGKQM010000001">
    <property type="protein sequence ID" value="KAH0942099.1"/>
    <property type="molecule type" value="Genomic_DNA"/>
</dbReference>
<reference evidence="1 2" key="1">
    <citation type="submission" date="2021-05" db="EMBL/GenBank/DDBJ databases">
        <title>Genome Assembly of Synthetic Allotetraploid Brassica napus Reveals Homoeologous Exchanges between Subgenomes.</title>
        <authorList>
            <person name="Davis J.T."/>
        </authorList>
    </citation>
    <scope>NUCLEOTIDE SEQUENCE [LARGE SCALE GENOMIC DNA]</scope>
    <source>
        <strain evidence="2">cv. Da-Ae</strain>
        <tissue evidence="1">Seedling</tissue>
    </source>
</reference>
<evidence type="ECO:0000313" key="2">
    <source>
        <dbReference type="Proteomes" id="UP000824890"/>
    </source>
</evidence>
<evidence type="ECO:0000313" key="1">
    <source>
        <dbReference type="EMBL" id="KAH0942099.1"/>
    </source>
</evidence>
<dbReference type="Proteomes" id="UP000824890">
    <property type="component" value="Unassembled WGS sequence"/>
</dbReference>
<organism evidence="1 2">
    <name type="scientific">Brassica napus</name>
    <name type="common">Rape</name>
    <dbReference type="NCBI Taxonomy" id="3708"/>
    <lineage>
        <taxon>Eukaryota</taxon>
        <taxon>Viridiplantae</taxon>
        <taxon>Streptophyta</taxon>
        <taxon>Embryophyta</taxon>
        <taxon>Tracheophyta</taxon>
        <taxon>Spermatophyta</taxon>
        <taxon>Magnoliopsida</taxon>
        <taxon>eudicotyledons</taxon>
        <taxon>Gunneridae</taxon>
        <taxon>Pentapetalae</taxon>
        <taxon>rosids</taxon>
        <taxon>malvids</taxon>
        <taxon>Brassicales</taxon>
        <taxon>Brassicaceae</taxon>
        <taxon>Brassiceae</taxon>
        <taxon>Brassica</taxon>
    </lineage>
</organism>
<dbReference type="SUPFAM" id="SSF46785">
    <property type="entry name" value="Winged helix' DNA-binding domain"/>
    <property type="match status" value="1"/>
</dbReference>
<sequence>MQPAGATVLPMVLTSALELDLLEIISKNVALPWGQLSPSDVASYLPTKNPDVPIMLSGSGVERLYGFGPILETCKSFQGFFRLMLVPGGGIGVTFRNPYDCLQAPITFMGILYVPHVIAEAVSYPGICIEHIGGNMFLNIPKEDDIFMKLSKLVLL</sequence>
<accession>A0ABQ8EKH5</accession>
<dbReference type="Gene3D" id="1.10.10.10">
    <property type="entry name" value="Winged helix-like DNA-binding domain superfamily/Winged helix DNA-binding domain"/>
    <property type="match status" value="1"/>
</dbReference>
<gene>
    <name evidence="1" type="ORF">HID58_001736</name>
</gene>
<protein>
    <submittedName>
        <fullName evidence="1">Uncharacterized protein</fullName>
    </submittedName>
</protein>
<comment type="caution">
    <text evidence="1">The sequence shown here is derived from an EMBL/GenBank/DDBJ whole genome shotgun (WGS) entry which is preliminary data.</text>
</comment>
<dbReference type="Gene3D" id="3.40.50.150">
    <property type="entry name" value="Vaccinia Virus protein VP39"/>
    <property type="match status" value="1"/>
</dbReference>
<dbReference type="InterPro" id="IPR029063">
    <property type="entry name" value="SAM-dependent_MTases_sf"/>
</dbReference>
<keyword evidence="2" id="KW-1185">Reference proteome</keyword>